<protein>
    <submittedName>
        <fullName evidence="2">Uncharacterized protein</fullName>
    </submittedName>
</protein>
<dbReference type="AlphaFoldDB" id="A0A2C5XAP5"/>
<evidence type="ECO:0000313" key="2">
    <source>
        <dbReference type="EMBL" id="PHH54587.1"/>
    </source>
</evidence>
<name>A0A2C5XAP5_9PEZI</name>
<sequence length="82" mass="9390">MARIIRSGSNHWIRLGLISLTCTDSASARTTAAKLFGVFFFLHAQARNQYINEFVVVGPDVLKDYWDSCFQLTADWRGQHIR</sequence>
<accession>A0A2C5XAP5</accession>
<keyword evidence="3" id="KW-1185">Reference proteome</keyword>
<feature type="chain" id="PRO_5012744876" evidence="1">
    <location>
        <begin position="29"/>
        <end position="82"/>
    </location>
</feature>
<comment type="caution">
    <text evidence="2">The sequence shown here is derived from an EMBL/GenBank/DDBJ whole genome shotgun (WGS) entry which is preliminary data.</text>
</comment>
<feature type="signal peptide" evidence="1">
    <location>
        <begin position="1"/>
        <end position="28"/>
    </location>
</feature>
<dbReference type="EMBL" id="APWK03000024">
    <property type="protein sequence ID" value="PHH54587.1"/>
    <property type="molecule type" value="Genomic_DNA"/>
</dbReference>
<organism evidence="2 3">
    <name type="scientific">Ceratocystis fimbriata CBS 114723</name>
    <dbReference type="NCBI Taxonomy" id="1035309"/>
    <lineage>
        <taxon>Eukaryota</taxon>
        <taxon>Fungi</taxon>
        <taxon>Dikarya</taxon>
        <taxon>Ascomycota</taxon>
        <taxon>Pezizomycotina</taxon>
        <taxon>Sordariomycetes</taxon>
        <taxon>Hypocreomycetidae</taxon>
        <taxon>Microascales</taxon>
        <taxon>Ceratocystidaceae</taxon>
        <taxon>Ceratocystis</taxon>
    </lineage>
</organism>
<evidence type="ECO:0000256" key="1">
    <source>
        <dbReference type="SAM" id="SignalP"/>
    </source>
</evidence>
<gene>
    <name evidence="2" type="ORF">CFIMG_003392RAa</name>
</gene>
<reference evidence="2 3" key="2">
    <citation type="journal article" date="2013" name="IMA Fungus">
        <title>IMA Genome-F 1: Ceratocystis fimbriata: Draft nuclear genome sequence for the plant pathogen, Ceratocystis fimbriata.</title>
        <authorList>
            <person name="Wilken P.M."/>
            <person name="Steenkamp E.T."/>
            <person name="Wingfield M.J."/>
            <person name="de Beer Z.W."/>
            <person name="Wingfield B.D."/>
        </authorList>
    </citation>
    <scope>NUCLEOTIDE SEQUENCE [LARGE SCALE GENOMIC DNA]</scope>
    <source>
        <strain evidence="2 3">CBS 114723</strain>
    </source>
</reference>
<keyword evidence="1" id="KW-0732">Signal</keyword>
<dbReference type="Proteomes" id="UP000222788">
    <property type="component" value="Unassembled WGS sequence"/>
</dbReference>
<reference evidence="2 3" key="1">
    <citation type="journal article" date="2013" name="Fungal Biol.">
        <title>Analysis of microsatellite markers in the genome of the plant pathogen Ceratocystis fimbriata.</title>
        <authorList>
            <person name="Simpson M.C."/>
            <person name="Wilken P.M."/>
            <person name="Coetzee M.P."/>
            <person name="Wingfield M.J."/>
            <person name="Wingfield B.D."/>
        </authorList>
    </citation>
    <scope>NUCLEOTIDE SEQUENCE [LARGE SCALE GENOMIC DNA]</scope>
    <source>
        <strain evidence="2 3">CBS 114723</strain>
    </source>
</reference>
<proteinExistence type="predicted"/>
<evidence type="ECO:0000313" key="3">
    <source>
        <dbReference type="Proteomes" id="UP000222788"/>
    </source>
</evidence>